<evidence type="ECO:0000313" key="3">
    <source>
        <dbReference type="Proteomes" id="UP001370348"/>
    </source>
</evidence>
<dbReference type="RefSeq" id="WP_394824800.1">
    <property type="nucleotide sequence ID" value="NZ_CP089984.1"/>
</dbReference>
<feature type="compositionally biased region" description="Gly residues" evidence="1">
    <location>
        <begin position="22"/>
        <end position="45"/>
    </location>
</feature>
<evidence type="ECO:0000256" key="1">
    <source>
        <dbReference type="SAM" id="MobiDB-lite"/>
    </source>
</evidence>
<name>A0ABZ2LXU8_9BACT</name>
<dbReference type="Proteomes" id="UP001370348">
    <property type="component" value="Chromosome"/>
</dbReference>
<accession>A0ABZ2LXU8</accession>
<gene>
    <name evidence="2" type="ORF">LZC94_46075</name>
</gene>
<feature type="compositionally biased region" description="Low complexity" evidence="1">
    <location>
        <begin position="9"/>
        <end position="21"/>
    </location>
</feature>
<proteinExistence type="predicted"/>
<keyword evidence="3" id="KW-1185">Reference proteome</keyword>
<reference evidence="2 3" key="1">
    <citation type="submission" date="2021-12" db="EMBL/GenBank/DDBJ databases">
        <title>Discovery of the Pendulisporaceae a myxobacterial family with distinct sporulation behavior and unique specialized metabolism.</title>
        <authorList>
            <person name="Garcia R."/>
            <person name="Popoff A."/>
            <person name="Bader C.D."/>
            <person name="Loehr J."/>
            <person name="Walesch S."/>
            <person name="Walt C."/>
            <person name="Boldt J."/>
            <person name="Bunk B."/>
            <person name="Haeckl F.J.F.P.J."/>
            <person name="Gunesch A.P."/>
            <person name="Birkelbach J."/>
            <person name="Nuebel U."/>
            <person name="Pietschmann T."/>
            <person name="Bach T."/>
            <person name="Mueller R."/>
        </authorList>
    </citation>
    <scope>NUCLEOTIDE SEQUENCE [LARGE SCALE GENOMIC DNA]</scope>
    <source>
        <strain evidence="2 3">MSr11954</strain>
    </source>
</reference>
<feature type="region of interest" description="Disordered" evidence="1">
    <location>
        <begin position="8"/>
        <end position="50"/>
    </location>
</feature>
<sequence>MAINVVACGSSSDEGSNSGQSLKGGPGSHGAAGDGGPGGQNGSGGERPKVGKIHVENTKATIRSRAVQNYLASVLFSDRANLQPKCEAVPDGQCTVYTCTGSISGDQNNVHIYRGGIVRIAGTAVSPAIQLEPGAGPLEYSPVSGNVSLWSGGESIQVTGTGDPNGAPAFAQTLKAPSLITLSSPTWTRREGGPTIDRSKNLELAWNVAGAASGTVALFLGGPDSAEKFSFAQCAFPVADLKGTVPASVLGKLPAGQGEFTVDAEETSVVPAGSDWDIEVSLASTGALADGLATGDATFR</sequence>
<dbReference type="EMBL" id="CP089984">
    <property type="protein sequence ID" value="WXB15175.1"/>
    <property type="molecule type" value="Genomic_DNA"/>
</dbReference>
<protein>
    <submittedName>
        <fullName evidence="2">Uncharacterized protein</fullName>
    </submittedName>
</protein>
<evidence type="ECO:0000313" key="2">
    <source>
        <dbReference type="EMBL" id="WXB15175.1"/>
    </source>
</evidence>
<organism evidence="2 3">
    <name type="scientific">Pendulispora albinea</name>
    <dbReference type="NCBI Taxonomy" id="2741071"/>
    <lineage>
        <taxon>Bacteria</taxon>
        <taxon>Pseudomonadati</taxon>
        <taxon>Myxococcota</taxon>
        <taxon>Myxococcia</taxon>
        <taxon>Myxococcales</taxon>
        <taxon>Sorangiineae</taxon>
        <taxon>Pendulisporaceae</taxon>
        <taxon>Pendulispora</taxon>
    </lineage>
</organism>